<keyword evidence="1" id="KW-0472">Membrane</keyword>
<proteinExistence type="predicted"/>
<evidence type="ECO:0000256" key="1">
    <source>
        <dbReference type="SAM" id="Phobius"/>
    </source>
</evidence>
<dbReference type="AlphaFoldDB" id="A0A6A3BQI4"/>
<dbReference type="EMBL" id="VEPZ02000799">
    <property type="protein sequence ID" value="KAE8718824.1"/>
    <property type="molecule type" value="Genomic_DNA"/>
</dbReference>
<evidence type="ECO:0000313" key="2">
    <source>
        <dbReference type="EMBL" id="KAE8718824.1"/>
    </source>
</evidence>
<organism evidence="2 3">
    <name type="scientific">Hibiscus syriacus</name>
    <name type="common">Rose of Sharon</name>
    <dbReference type="NCBI Taxonomy" id="106335"/>
    <lineage>
        <taxon>Eukaryota</taxon>
        <taxon>Viridiplantae</taxon>
        <taxon>Streptophyta</taxon>
        <taxon>Embryophyta</taxon>
        <taxon>Tracheophyta</taxon>
        <taxon>Spermatophyta</taxon>
        <taxon>Magnoliopsida</taxon>
        <taxon>eudicotyledons</taxon>
        <taxon>Gunneridae</taxon>
        <taxon>Pentapetalae</taxon>
        <taxon>rosids</taxon>
        <taxon>malvids</taxon>
        <taxon>Malvales</taxon>
        <taxon>Malvaceae</taxon>
        <taxon>Malvoideae</taxon>
        <taxon>Hibiscus</taxon>
    </lineage>
</organism>
<accession>A0A6A3BQI4</accession>
<name>A0A6A3BQI4_HIBSY</name>
<keyword evidence="1" id="KW-1133">Transmembrane helix</keyword>
<keyword evidence="3" id="KW-1185">Reference proteome</keyword>
<dbReference type="PANTHER" id="PTHR48221:SF2">
    <property type="entry name" value="ACYL-COA SYNTHETASE FAMILY PROTEIN"/>
    <property type="match status" value="1"/>
</dbReference>
<protein>
    <submittedName>
        <fullName evidence="2">Beta-galactosidase</fullName>
    </submittedName>
</protein>
<reference evidence="2" key="1">
    <citation type="submission" date="2019-09" db="EMBL/GenBank/DDBJ databases">
        <title>Draft genome information of white flower Hibiscus syriacus.</title>
        <authorList>
            <person name="Kim Y.-M."/>
        </authorList>
    </citation>
    <scope>NUCLEOTIDE SEQUENCE [LARGE SCALE GENOMIC DNA]</scope>
    <source>
        <strain evidence="2">YM2019G1</strain>
    </source>
</reference>
<evidence type="ECO:0000313" key="3">
    <source>
        <dbReference type="Proteomes" id="UP000436088"/>
    </source>
</evidence>
<feature type="transmembrane region" description="Helical" evidence="1">
    <location>
        <begin position="32"/>
        <end position="54"/>
    </location>
</feature>
<gene>
    <name evidence="2" type="ORF">F3Y22_tig00109987pilonHSYRG00073</name>
</gene>
<comment type="caution">
    <text evidence="2">The sequence shown here is derived from an EMBL/GenBank/DDBJ whole genome shotgun (WGS) entry which is preliminary data.</text>
</comment>
<keyword evidence="1" id="KW-0812">Transmembrane</keyword>
<dbReference type="Proteomes" id="UP000436088">
    <property type="component" value="Unassembled WGS sequence"/>
</dbReference>
<dbReference type="PANTHER" id="PTHR48221">
    <property type="entry name" value="ACYL-COA SYNTHETASE FAMILY PROTEIN"/>
    <property type="match status" value="1"/>
</dbReference>
<sequence length="544" mass="62127">MCFKAPQVFNSMVEYLVRTIFSALSSSVTCKGYLLVCCYQLLYGYWFWHLAIGFHPDIHRFSLRELYCMTGFSGREFSFHILTYFRGLAFVLELLAGLVEAILDVISRPTYWGLSVELVSKLSFSDAYFPNQNHLLRIFVGAFFVEDFIHLAHATRVHESLGEGSISKLIQSLNLSESPNSELRVLITALSLMCFKAPQVFNSMVEYLVRTIFSALSSSVTCKGYLLVAVTSCCTGIGFGILLLVFIPTYTGFSLLLFWYLDPLTLKQDVSKILQDTKKAFPLLERRISPENGLMCYHYMLSAFSCVFIETRALLHDWFLRTGLAFVLELLAGLVEAIWMYFETTIGAYLELDFIHLAHATRVHESLGAEQLCPIKLTALSVGSVDHKSLCSQKNFQFKFSLAPKSEKYTIRNYVYICSKFDLATHCNGATFKKKLKKPKVHNKREDFLKKEYDCHMIEIWLDQFETIYLFMLQNVLLRRILLGILIGSPGSITEDGCALLLHYAATGKILRPRETMLAGPRHVNRTLRDDLTTWIENVVTKMF</sequence>